<keyword evidence="1" id="KW-1185">Reference proteome</keyword>
<name>A0A9J7E737_SPOLT</name>
<reference evidence="2" key="1">
    <citation type="submission" date="2025-08" db="UniProtKB">
        <authorList>
            <consortium name="RefSeq"/>
        </authorList>
    </citation>
    <scope>IDENTIFICATION</scope>
    <source>
        <strain evidence="2">Ishihara</strain>
        <tissue evidence="2">Whole body</tissue>
    </source>
</reference>
<proteinExistence type="predicted"/>
<organism evidence="1 2">
    <name type="scientific">Spodoptera litura</name>
    <name type="common">Asian cotton leafworm</name>
    <dbReference type="NCBI Taxonomy" id="69820"/>
    <lineage>
        <taxon>Eukaryota</taxon>
        <taxon>Metazoa</taxon>
        <taxon>Ecdysozoa</taxon>
        <taxon>Arthropoda</taxon>
        <taxon>Hexapoda</taxon>
        <taxon>Insecta</taxon>
        <taxon>Pterygota</taxon>
        <taxon>Neoptera</taxon>
        <taxon>Endopterygota</taxon>
        <taxon>Lepidoptera</taxon>
        <taxon>Glossata</taxon>
        <taxon>Ditrysia</taxon>
        <taxon>Noctuoidea</taxon>
        <taxon>Noctuidae</taxon>
        <taxon>Amphipyrinae</taxon>
        <taxon>Spodoptera</taxon>
    </lineage>
</organism>
<dbReference type="GeneID" id="111354079"/>
<gene>
    <name evidence="2" type="primary">LOC111354079</name>
</gene>
<sequence>MAILEITYLSVEHPKVDYINEKYLVYANLTSERFSRSNPVYYVGLHFHHLMPWGSNVYIDIYFYELLSNQYKRSFVEMHFDWCYLVEKDLFFGAAVRAGGYKGGCPHPPGKVNLYNMTINPAYIPRGFPFTRGRIYANFSLTKTKERVAEGHIDMRIATVEAKSIKSLF</sequence>
<evidence type="ECO:0000313" key="2">
    <source>
        <dbReference type="RefSeq" id="XP_022823117.1"/>
    </source>
</evidence>
<dbReference type="Proteomes" id="UP000301870">
    <property type="component" value="Chromosome 17"/>
</dbReference>
<dbReference type="RefSeq" id="XP_022823117.1">
    <property type="nucleotide sequence ID" value="XM_022967349.1"/>
</dbReference>
<evidence type="ECO:0000313" key="1">
    <source>
        <dbReference type="Proteomes" id="UP000301870"/>
    </source>
</evidence>
<protein>
    <submittedName>
        <fullName evidence="2">Uncharacterized protein LOC111354079</fullName>
    </submittedName>
</protein>
<accession>A0A9J7E737</accession>
<dbReference type="AlphaFoldDB" id="A0A9J7E737"/>
<dbReference type="KEGG" id="sliu:111354079"/>
<dbReference type="OrthoDB" id="7424700at2759"/>